<evidence type="ECO:0000313" key="3">
    <source>
        <dbReference type="EMBL" id="AIN94968.1"/>
    </source>
</evidence>
<accession>A0A0M3LAG5</accession>
<dbReference type="Gene3D" id="3.40.50.1820">
    <property type="entry name" value="alpha/beta hydrolase"/>
    <property type="match status" value="1"/>
</dbReference>
<dbReference type="InterPro" id="IPR002018">
    <property type="entry name" value="CarbesteraseB"/>
</dbReference>
<organism evidence="3">
    <name type="scientific">Geotrichum fermentans</name>
    <name type="common">Yeast</name>
    <name type="synonym">Dipodascus fermentans</name>
    <dbReference type="NCBI Taxonomy" id="44066"/>
    <lineage>
        <taxon>Eukaryota</taxon>
        <taxon>Fungi</taxon>
        <taxon>Dikarya</taxon>
        <taxon>Ascomycota</taxon>
        <taxon>Saccharomycotina</taxon>
        <taxon>Dipodascomycetes</taxon>
        <taxon>Dipodascales</taxon>
        <taxon>Dipodascaceae</taxon>
        <taxon>Geotrichum</taxon>
    </lineage>
</organism>
<evidence type="ECO:0000259" key="2">
    <source>
        <dbReference type="Pfam" id="PF00135"/>
    </source>
</evidence>
<dbReference type="InterPro" id="IPR050309">
    <property type="entry name" value="Type-B_Carboxylest/Lipase"/>
</dbReference>
<dbReference type="Pfam" id="PF00135">
    <property type="entry name" value="COesterase"/>
    <property type="match status" value="1"/>
</dbReference>
<dbReference type="AlphaFoldDB" id="A0A0M3LAG5"/>
<protein>
    <submittedName>
        <fullName evidence="3">Lipase</fullName>
        <ecNumber evidence="3">3.1.1.3</ecNumber>
    </submittedName>
</protein>
<dbReference type="EMBL" id="KM099068">
    <property type="protein sequence ID" value="AIN94968.1"/>
    <property type="molecule type" value="mRNA"/>
</dbReference>
<feature type="signal peptide" evidence="1">
    <location>
        <begin position="1"/>
        <end position="19"/>
    </location>
</feature>
<dbReference type="EC" id="3.1.1.3" evidence="3"/>
<dbReference type="InterPro" id="IPR019819">
    <property type="entry name" value="Carboxylesterase_B_CS"/>
</dbReference>
<dbReference type="SUPFAM" id="SSF53474">
    <property type="entry name" value="alpha/beta-Hydrolases"/>
    <property type="match status" value="1"/>
</dbReference>
<evidence type="ECO:0000256" key="1">
    <source>
        <dbReference type="SAM" id="SignalP"/>
    </source>
</evidence>
<dbReference type="GO" id="GO:0004806">
    <property type="term" value="F:triacylglycerol lipase activity"/>
    <property type="evidence" value="ECO:0007669"/>
    <property type="project" value="UniProtKB-EC"/>
</dbReference>
<dbReference type="InterPro" id="IPR029058">
    <property type="entry name" value="AB_hydrolase_fold"/>
</dbReference>
<proteinExistence type="evidence at transcript level"/>
<sequence>MVSKSVFLAAAVSLAGVVALAPQAVLNGNRVISGVKEEKVDTFEGIRFADRPLNDCRFKHPQPFKGSYQGSKAKDFSPTCMQLDPGNSLTLLDKALGLAKVISEEFEGPLYDMAKGTVSMNEDCLYLNVFRPAQTKPDGKLPLMVCIYRGAKVYGSAAAYPANSYYKESQNMGQAVVFVSITYRTGLFGFLRGDAITAEGNTNADLHDRRVGLECVSDNIAEFGGDPDNVMIFEESAGAMSVARQLIRYGGDRTYNSKTLFHSSILQSEGPLPLHDSSSVGPLISYRRFAQYVGCETSASANDTLECLRSKSSSVLHDAQNSYDLKDHFGLLPQLLGSGPRPDSNIIRDAAYELLRSGRYAKVPYITGNQEDKGTAFAPVALNATTTPHVNKWLQHIFYDASGASIDLVLSLYPQTLSVGSPFRTGILNELTPQCKRVRAYLSDMRFQSPERVMLSATKQVNRWTYLSTHLHNLAPFLGTFHGNSLIFSFNVNLGPANSYLRYFISLANHHDFNVGTNLLQWDLYTDHGKEMLEHHMTDNAMNTLDYRHEGISNFETDVNLYG</sequence>
<keyword evidence="3" id="KW-0378">Hydrolase</keyword>
<feature type="chain" id="PRO_5005787196" evidence="1">
    <location>
        <begin position="20"/>
        <end position="563"/>
    </location>
</feature>
<dbReference type="PANTHER" id="PTHR11559">
    <property type="entry name" value="CARBOXYLESTERASE"/>
    <property type="match status" value="1"/>
</dbReference>
<dbReference type="PROSITE" id="PS00941">
    <property type="entry name" value="CARBOXYLESTERASE_B_2"/>
    <property type="match status" value="1"/>
</dbReference>
<name>A0A0M3LAG5_GEOFM</name>
<dbReference type="ESTHER" id="geofe-a0a0m3lag5">
    <property type="family name" value="Fungal_carboxylesterase_lipase"/>
</dbReference>
<keyword evidence="1" id="KW-0732">Signal</keyword>
<feature type="domain" description="Carboxylesterase type B" evidence="2">
    <location>
        <begin position="22"/>
        <end position="537"/>
    </location>
</feature>
<reference evidence="3" key="1">
    <citation type="submission" date="2014-06" db="EMBL/GenBank/DDBJ databases">
        <title>A new lipase from Trichosporon fermentans.</title>
        <authorList>
            <person name="Wang J.-R."/>
            <person name="Li P."/>
            <person name="Liu J.-S."/>
        </authorList>
    </citation>
    <scope>NUCLEOTIDE SEQUENCE</scope>
</reference>